<dbReference type="EMBL" id="CP054212">
    <property type="protein sequence ID" value="QKJ87456.1"/>
    <property type="molecule type" value="Genomic_DNA"/>
</dbReference>
<name>A0A6M8U9N3_9GAMM</name>
<organism evidence="1 2">
    <name type="scientific">Paramixta manurensis</name>
    <dbReference type="NCBI Taxonomy" id="2740817"/>
    <lineage>
        <taxon>Bacteria</taxon>
        <taxon>Pseudomonadati</taxon>
        <taxon>Pseudomonadota</taxon>
        <taxon>Gammaproteobacteria</taxon>
        <taxon>Enterobacterales</taxon>
        <taxon>Erwiniaceae</taxon>
        <taxon>Paramixta</taxon>
    </lineage>
</organism>
<evidence type="ECO:0000313" key="1">
    <source>
        <dbReference type="EMBL" id="QKJ87456.1"/>
    </source>
</evidence>
<reference evidence="1 2" key="1">
    <citation type="submission" date="2020-06" db="EMBL/GenBank/DDBJ databases">
        <title>Genome sequence of Paramixta manurensis strain PD-1.</title>
        <authorList>
            <person name="Lee C.W."/>
            <person name="Kim J."/>
        </authorList>
    </citation>
    <scope>NUCLEOTIDE SEQUENCE [LARGE SCALE GENOMIC DNA]</scope>
    <source>
        <strain evidence="1 2">PD-1</strain>
    </source>
</reference>
<dbReference type="KEGG" id="pmak:PMPD1_2514"/>
<evidence type="ECO:0000313" key="2">
    <source>
        <dbReference type="Proteomes" id="UP000505325"/>
    </source>
</evidence>
<gene>
    <name evidence="1" type="ORF">PMPD1_2514</name>
</gene>
<keyword evidence="2" id="KW-1185">Reference proteome</keyword>
<accession>A0A6M8U9N3</accession>
<dbReference type="RefSeq" id="WP_173634399.1">
    <property type="nucleotide sequence ID" value="NZ_CP054212.1"/>
</dbReference>
<sequence>MRERPTSLASGAKLTPESFADFVDRLKYHCRGAGVNDHCTADAIFIVQRKRLVTGIDTDYTDQLVIYCDDSKWFSIQEYWDDLDYDAQVDLNKKSQDWCDKQFMKADSSDQWYLIGELDDHTVTGYMWEWEYVNSHFTREAAEAFIKRKSHDYRDGLRIYVDANIYCWEFNAIKEALMDGSLVLADNCIGGAS</sequence>
<proteinExistence type="predicted"/>
<dbReference type="Proteomes" id="UP000505325">
    <property type="component" value="Chromosome"/>
</dbReference>
<dbReference type="AlphaFoldDB" id="A0A6M8U9N3"/>
<protein>
    <submittedName>
        <fullName evidence="1">Uncharacterized protein</fullName>
    </submittedName>
</protein>